<reference evidence="2" key="1">
    <citation type="journal article" date="2019" name="Int. J. Syst. Evol. Microbiol.">
        <title>The Global Catalogue of Microorganisms (GCM) 10K type strain sequencing project: providing services to taxonomists for standard genome sequencing and annotation.</title>
        <authorList>
            <consortium name="The Broad Institute Genomics Platform"/>
            <consortium name="The Broad Institute Genome Sequencing Center for Infectious Disease"/>
            <person name="Wu L."/>
            <person name="Ma J."/>
        </authorList>
    </citation>
    <scope>NUCLEOTIDE SEQUENCE [LARGE SCALE GENOMIC DNA]</scope>
    <source>
        <strain evidence="2">KCTC 23984</strain>
    </source>
</reference>
<proteinExistence type="predicted"/>
<dbReference type="RefSeq" id="WP_377488926.1">
    <property type="nucleotide sequence ID" value="NZ_JBHUOX010000020.1"/>
</dbReference>
<organism evidence="1 2">
    <name type="scientific">Pontibacter toksunensis</name>
    <dbReference type="NCBI Taxonomy" id="1332631"/>
    <lineage>
        <taxon>Bacteria</taxon>
        <taxon>Pseudomonadati</taxon>
        <taxon>Bacteroidota</taxon>
        <taxon>Cytophagia</taxon>
        <taxon>Cytophagales</taxon>
        <taxon>Hymenobacteraceae</taxon>
        <taxon>Pontibacter</taxon>
    </lineage>
</organism>
<dbReference type="EMBL" id="JBHUOX010000020">
    <property type="protein sequence ID" value="MFD3002809.1"/>
    <property type="molecule type" value="Genomic_DNA"/>
</dbReference>
<sequence length="162" mass="18660">MMETNRIYFIIAVVVSLLASSFVAKNGSQANSDYLVFGLFYGECEGSECVQVYRLDNNSLYKDKNSHYPSFYSFYSGRFEKLSDKKYKQVCSITAEIPQELIKRKSGIIGQPDEGDWGGLYIEYSDKGEKKFWIIDKNKTNLPKYLHPFVDDVEEAIKLLNK</sequence>
<gene>
    <name evidence="1" type="ORF">ACFS7Z_20745</name>
</gene>
<accession>A0ABW6C2B8</accession>
<evidence type="ECO:0000313" key="1">
    <source>
        <dbReference type="EMBL" id="MFD3002809.1"/>
    </source>
</evidence>
<evidence type="ECO:0000313" key="2">
    <source>
        <dbReference type="Proteomes" id="UP001597641"/>
    </source>
</evidence>
<comment type="caution">
    <text evidence="1">The sequence shown here is derived from an EMBL/GenBank/DDBJ whole genome shotgun (WGS) entry which is preliminary data.</text>
</comment>
<dbReference type="Proteomes" id="UP001597641">
    <property type="component" value="Unassembled WGS sequence"/>
</dbReference>
<keyword evidence="2" id="KW-1185">Reference proteome</keyword>
<name>A0ABW6C2B8_9BACT</name>
<protein>
    <submittedName>
        <fullName evidence="1">Uncharacterized protein</fullName>
    </submittedName>
</protein>